<gene>
    <name evidence="2" type="ORF">SAMN04488121_101762</name>
</gene>
<accession>A0A1G7IA60</accession>
<dbReference type="Pfam" id="PF05573">
    <property type="entry name" value="NosL"/>
    <property type="match status" value="1"/>
</dbReference>
<dbReference type="InterPro" id="IPR008719">
    <property type="entry name" value="N2O_reductase_NosL"/>
</dbReference>
<feature type="chain" id="PRO_5011597324" evidence="1">
    <location>
        <begin position="26"/>
        <end position="144"/>
    </location>
</feature>
<name>A0A1G7IA60_CHIFI</name>
<evidence type="ECO:0000256" key="1">
    <source>
        <dbReference type="SAM" id="SignalP"/>
    </source>
</evidence>
<feature type="signal peptide" evidence="1">
    <location>
        <begin position="1"/>
        <end position="25"/>
    </location>
</feature>
<dbReference type="OrthoDB" id="9792749at2"/>
<dbReference type="SUPFAM" id="SSF160387">
    <property type="entry name" value="NosL/MerB-like"/>
    <property type="match status" value="1"/>
</dbReference>
<reference evidence="2 3" key="1">
    <citation type="submission" date="2016-10" db="EMBL/GenBank/DDBJ databases">
        <authorList>
            <person name="de Groot N.N."/>
        </authorList>
    </citation>
    <scope>NUCLEOTIDE SEQUENCE [LARGE SCALE GENOMIC DNA]</scope>
    <source>
        <strain evidence="2 3">DSM 527</strain>
    </source>
</reference>
<sequence>MTMNRLLFLAAVLSVLLLTSCKRSFQPIDYGKESCAHCRMAIMDKKFACEIVDKNGKAYKFDDLICMRKYASEHSLQENDLLLFVAAFNEPDKFIDAKTAILLKADAFRSPMSGGLIAVETAAAATHIQHTVEHAEKTTWFNLK</sequence>
<protein>
    <submittedName>
        <fullName evidence="2">Copper chaperone NosL</fullName>
    </submittedName>
</protein>
<dbReference type="Proteomes" id="UP000199045">
    <property type="component" value="Unassembled WGS sequence"/>
</dbReference>
<dbReference type="AlphaFoldDB" id="A0A1G7IA60"/>
<dbReference type="EMBL" id="FNBN01000001">
    <property type="protein sequence ID" value="SDF09219.1"/>
    <property type="molecule type" value="Genomic_DNA"/>
</dbReference>
<evidence type="ECO:0000313" key="3">
    <source>
        <dbReference type="Proteomes" id="UP000199045"/>
    </source>
</evidence>
<keyword evidence="1" id="KW-0732">Signal</keyword>
<evidence type="ECO:0000313" key="2">
    <source>
        <dbReference type="EMBL" id="SDF09219.1"/>
    </source>
</evidence>
<dbReference type="PROSITE" id="PS51257">
    <property type="entry name" value="PROKAR_LIPOPROTEIN"/>
    <property type="match status" value="1"/>
</dbReference>
<organism evidence="2 3">
    <name type="scientific">Chitinophaga filiformis</name>
    <name type="common">Myxococcus filiformis</name>
    <name type="synonym">Flexibacter filiformis</name>
    <dbReference type="NCBI Taxonomy" id="104663"/>
    <lineage>
        <taxon>Bacteria</taxon>
        <taxon>Pseudomonadati</taxon>
        <taxon>Bacteroidota</taxon>
        <taxon>Chitinophagia</taxon>
        <taxon>Chitinophagales</taxon>
        <taxon>Chitinophagaceae</taxon>
        <taxon>Chitinophaga</taxon>
    </lineage>
</organism>
<proteinExistence type="predicted"/>
<dbReference type="STRING" id="104663.SAMN04488121_101762"/>